<comment type="similarity">
    <text evidence="2">Belongs to the IQD family.</text>
</comment>
<gene>
    <name evidence="4" type="ORF">GA_TR15861_c0_g1_i1_g.49220</name>
</gene>
<organism evidence="4">
    <name type="scientific">Noccaea caerulescens</name>
    <name type="common">Alpine penny-cress</name>
    <name type="synonym">Thlaspi caerulescens</name>
    <dbReference type="NCBI Taxonomy" id="107243"/>
    <lineage>
        <taxon>Eukaryota</taxon>
        <taxon>Viridiplantae</taxon>
        <taxon>Streptophyta</taxon>
        <taxon>Embryophyta</taxon>
        <taxon>Tracheophyta</taxon>
        <taxon>Spermatophyta</taxon>
        <taxon>Magnoliopsida</taxon>
        <taxon>eudicotyledons</taxon>
        <taxon>Gunneridae</taxon>
        <taxon>Pentapetalae</taxon>
        <taxon>rosids</taxon>
        <taxon>malvids</taxon>
        <taxon>Brassicales</taxon>
        <taxon>Brassicaceae</taxon>
        <taxon>Coluteocarpeae</taxon>
        <taxon>Noccaea</taxon>
    </lineage>
</organism>
<keyword evidence="3" id="KW-0175">Coiled coil</keyword>
<evidence type="ECO:0000256" key="3">
    <source>
        <dbReference type="SAM" id="Coils"/>
    </source>
</evidence>
<sequence>MQALVRVQARVRARRVRLALESETGEQTLQQQIADEARVREIEEGCCDSIGSVEQIQAKLIKRQEAAAKRERAMAYALTHQWQAGTRQLSAYSGFQPDKNNWGWNWLERWMAVRPWENRFLESNLREDAKLGENSLEQSEDVHKTQMKSGSKHIQMLELWADGDYGIMRWCPCGEALNEEIIEGTRYYTCKMYKYDCFFHVRKRWDTAIGQELVRLKEQNAEQAKKIGELSDQLEKTKNEVAQLWDTVRFQSCGCESCKAEIAKTFAV</sequence>
<reference evidence="4" key="1">
    <citation type="submission" date="2016-07" db="EMBL/GenBank/DDBJ databases">
        <title>De novo transcriptome assembly of four accessions of the metal hyperaccumulator plant Noccaea caerulescens.</title>
        <authorList>
            <person name="Blande D."/>
            <person name="Halimaa P."/>
            <person name="Tervahauta A.I."/>
            <person name="Aarts M.G."/>
            <person name="Karenlampi S.O."/>
        </authorList>
    </citation>
    <scope>NUCLEOTIDE SEQUENCE</scope>
</reference>
<proteinExistence type="inferred from homology"/>
<dbReference type="GO" id="GO:0005516">
    <property type="term" value="F:calmodulin binding"/>
    <property type="evidence" value="ECO:0007669"/>
    <property type="project" value="UniProtKB-KW"/>
</dbReference>
<evidence type="ECO:0000256" key="2">
    <source>
        <dbReference type="ARBA" id="ARBA00024341"/>
    </source>
</evidence>
<accession>A0A1J3E9M7</accession>
<dbReference type="PANTHER" id="PTHR32295">
    <property type="entry name" value="IQ-DOMAIN 5-RELATED"/>
    <property type="match status" value="1"/>
</dbReference>
<keyword evidence="1" id="KW-0112">Calmodulin-binding</keyword>
<feature type="coiled-coil region" evidence="3">
    <location>
        <begin position="213"/>
        <end position="240"/>
    </location>
</feature>
<protein>
    <submittedName>
        <fullName evidence="4">Protein IQ-DOMAIN 1</fullName>
    </submittedName>
</protein>
<dbReference type="EMBL" id="GEVI01005440">
    <property type="protein sequence ID" value="JAU26880.1"/>
    <property type="molecule type" value="Transcribed_RNA"/>
</dbReference>
<evidence type="ECO:0000256" key="1">
    <source>
        <dbReference type="ARBA" id="ARBA00022860"/>
    </source>
</evidence>
<dbReference type="AlphaFoldDB" id="A0A1J3E9M7"/>
<name>A0A1J3E9M7_NOCCA</name>
<evidence type="ECO:0000313" key="4">
    <source>
        <dbReference type="EMBL" id="JAU26880.1"/>
    </source>
</evidence>
<dbReference type="PANTHER" id="PTHR32295:SF123">
    <property type="entry name" value="PROTEIN IQ-DOMAIN 5"/>
    <property type="match status" value="1"/>
</dbReference>